<reference evidence="6 7" key="1">
    <citation type="journal article" date="2024" name="Nat. Commun.">
        <title>Phylogenomics reveals the evolutionary origins of lichenization in chlorophyte algae.</title>
        <authorList>
            <person name="Puginier C."/>
            <person name="Libourel C."/>
            <person name="Otte J."/>
            <person name="Skaloud P."/>
            <person name="Haon M."/>
            <person name="Grisel S."/>
            <person name="Petersen M."/>
            <person name="Berrin J.G."/>
            <person name="Delaux P.M."/>
            <person name="Dal Grande F."/>
            <person name="Keller J."/>
        </authorList>
    </citation>
    <scope>NUCLEOTIDE SEQUENCE [LARGE SCALE GENOMIC DNA]</scope>
    <source>
        <strain evidence="6 7">SAG 216-7</strain>
    </source>
</reference>
<accession>A0ABR2Z2J1</accession>
<evidence type="ECO:0000256" key="4">
    <source>
        <dbReference type="ARBA" id="ARBA00022679"/>
    </source>
</evidence>
<keyword evidence="3" id="KW-0489">Methyltransferase</keyword>
<evidence type="ECO:0000313" key="6">
    <source>
        <dbReference type="EMBL" id="KAK9917794.1"/>
    </source>
</evidence>
<evidence type="ECO:0000256" key="5">
    <source>
        <dbReference type="ARBA" id="ARBA00022691"/>
    </source>
</evidence>
<comment type="caution">
    <text evidence="6">The sequence shown here is derived from an EMBL/GenBank/DDBJ whole genome shotgun (WGS) entry which is preliminary data.</text>
</comment>
<protein>
    <recommendedName>
        <fullName evidence="2">carnosine N-methyltransferase</fullName>
        <ecNumber evidence="2">2.1.1.22</ecNumber>
    </recommendedName>
</protein>
<dbReference type="InterPro" id="IPR012901">
    <property type="entry name" value="CARME"/>
</dbReference>
<keyword evidence="5" id="KW-0949">S-adenosyl-L-methionine</keyword>
<dbReference type="PANTHER" id="PTHR12303">
    <property type="entry name" value="CARNOSINE N-METHYLTRANSFERASE"/>
    <property type="match status" value="1"/>
</dbReference>
<gene>
    <name evidence="6" type="ORF">WJX75_008331</name>
</gene>
<dbReference type="Proteomes" id="UP001491310">
    <property type="component" value="Unassembled WGS sequence"/>
</dbReference>
<comment type="similarity">
    <text evidence="1">Belongs to the carnosine N-methyltransferase family.</text>
</comment>
<sequence>MHSDAPIPTQSSNENVNFDGACRHEVGAPGCQLHSPDEDALTEEVEALGRIVHALLEYRNDAEWEITRWQDNFERLPAHHKELLANQPAKFVEARSCADANDRFFRSMIRCLVEEASDGGWPICRALGVAQRRLAERKRVFPADAEKCRYVLKNLVRDWGSEGAAERAQSYGRIVAELRSRYQDRLAEEGTPPPRVLVPGAGLGRLCLDIAKVGFHTQGNEFSYYMLLTSSFMLNYCERVQQWTIFPWALTSCNQPNSAAQLRAASIPDELPAEAAAEAGGLALSMAAGDFVEVYGAQEQEGLFDCVATCFFIDTAHNIIRYMEVLRHCLKDGGLWINLGPLQYHWADAHTYMEPDMADSIEIPLEDVERIAGELGFKTLRREVVFAGFNTDLRSMQVSNYRCAFWTMKLEKG</sequence>
<dbReference type="EC" id="2.1.1.22" evidence="2"/>
<dbReference type="SUPFAM" id="SSF53335">
    <property type="entry name" value="S-adenosyl-L-methionine-dependent methyltransferases"/>
    <property type="match status" value="1"/>
</dbReference>
<evidence type="ECO:0000256" key="3">
    <source>
        <dbReference type="ARBA" id="ARBA00022603"/>
    </source>
</evidence>
<organism evidence="6 7">
    <name type="scientific">Coccomyxa subellipsoidea</name>
    <dbReference type="NCBI Taxonomy" id="248742"/>
    <lineage>
        <taxon>Eukaryota</taxon>
        <taxon>Viridiplantae</taxon>
        <taxon>Chlorophyta</taxon>
        <taxon>core chlorophytes</taxon>
        <taxon>Trebouxiophyceae</taxon>
        <taxon>Trebouxiophyceae incertae sedis</taxon>
        <taxon>Coccomyxaceae</taxon>
        <taxon>Coccomyxa</taxon>
    </lineage>
</organism>
<keyword evidence="4" id="KW-0808">Transferase</keyword>
<dbReference type="PANTHER" id="PTHR12303:SF6">
    <property type="entry name" value="CARNOSINE N-METHYLTRANSFERASE"/>
    <property type="match status" value="1"/>
</dbReference>
<proteinExistence type="inferred from homology"/>
<evidence type="ECO:0000256" key="2">
    <source>
        <dbReference type="ARBA" id="ARBA00012003"/>
    </source>
</evidence>
<dbReference type="SMART" id="SM01296">
    <property type="entry name" value="N2227"/>
    <property type="match status" value="1"/>
</dbReference>
<dbReference type="Gene3D" id="3.40.50.150">
    <property type="entry name" value="Vaccinia Virus protein VP39"/>
    <property type="match status" value="1"/>
</dbReference>
<keyword evidence="7" id="KW-1185">Reference proteome</keyword>
<name>A0ABR2Z2J1_9CHLO</name>
<evidence type="ECO:0000256" key="1">
    <source>
        <dbReference type="ARBA" id="ARBA00010086"/>
    </source>
</evidence>
<evidence type="ECO:0000313" key="7">
    <source>
        <dbReference type="Proteomes" id="UP001491310"/>
    </source>
</evidence>
<dbReference type="InterPro" id="IPR029063">
    <property type="entry name" value="SAM-dependent_MTases_sf"/>
</dbReference>
<dbReference type="Pfam" id="PF07942">
    <property type="entry name" value="CARME"/>
    <property type="match status" value="1"/>
</dbReference>
<dbReference type="EMBL" id="JALJOT010000002">
    <property type="protein sequence ID" value="KAK9917794.1"/>
    <property type="molecule type" value="Genomic_DNA"/>
</dbReference>